<feature type="domain" description="Solute-binding protein family 5" evidence="2">
    <location>
        <begin position="89"/>
        <end position="459"/>
    </location>
</feature>
<proteinExistence type="predicted"/>
<dbReference type="InterPro" id="IPR030678">
    <property type="entry name" value="Peptide/Ni-bd"/>
</dbReference>
<dbReference type="PIRSF" id="PIRSF002741">
    <property type="entry name" value="MppA"/>
    <property type="match status" value="1"/>
</dbReference>
<organism evidence="3 4">
    <name type="scientific">Nesterenkonia aethiopica</name>
    <dbReference type="NCBI Taxonomy" id="269144"/>
    <lineage>
        <taxon>Bacteria</taxon>
        <taxon>Bacillati</taxon>
        <taxon>Actinomycetota</taxon>
        <taxon>Actinomycetes</taxon>
        <taxon>Micrococcales</taxon>
        <taxon>Micrococcaceae</taxon>
        <taxon>Nesterenkonia</taxon>
    </lineage>
</organism>
<protein>
    <submittedName>
        <fullName evidence="3">ABC transporter substrate-binding protein</fullName>
    </submittedName>
</protein>
<evidence type="ECO:0000256" key="1">
    <source>
        <dbReference type="ARBA" id="ARBA00022729"/>
    </source>
</evidence>
<dbReference type="EMBL" id="BAAAVT010000026">
    <property type="protein sequence ID" value="GAA3075602.1"/>
    <property type="molecule type" value="Genomic_DNA"/>
</dbReference>
<dbReference type="Pfam" id="PF00496">
    <property type="entry name" value="SBP_bac_5"/>
    <property type="match status" value="1"/>
</dbReference>
<dbReference type="SUPFAM" id="SSF53850">
    <property type="entry name" value="Periplasmic binding protein-like II"/>
    <property type="match status" value="1"/>
</dbReference>
<name>A0ABP6M4A1_9MICC</name>
<keyword evidence="4" id="KW-1185">Reference proteome</keyword>
<dbReference type="PROSITE" id="PS51257">
    <property type="entry name" value="PROKAR_LIPOPROTEIN"/>
    <property type="match status" value="1"/>
</dbReference>
<dbReference type="RefSeq" id="WP_344684854.1">
    <property type="nucleotide sequence ID" value="NZ_BAAAVT010000026.1"/>
</dbReference>
<evidence type="ECO:0000313" key="4">
    <source>
        <dbReference type="Proteomes" id="UP001500236"/>
    </source>
</evidence>
<dbReference type="Gene3D" id="3.10.105.10">
    <property type="entry name" value="Dipeptide-binding Protein, Domain 3"/>
    <property type="match status" value="1"/>
</dbReference>
<keyword evidence="1" id="KW-0732">Signal</keyword>
<comment type="caution">
    <text evidence="3">The sequence shown here is derived from an EMBL/GenBank/DDBJ whole genome shotgun (WGS) entry which is preliminary data.</text>
</comment>
<sequence length="556" mass="60518">MKKSLALLSLVALVGCSEVQEIGEQEVDAREGESSVPLAADEAVEGGDLVMALSQEPDALDPTTARTRAGRMVFESMCEKLYDIDAEGEIIPMLATELPDYSEDETVLRVPLREDAVFSDGTPMDAEAVRTSLERHLEHPTSARSSDMGPIEEIRVVDDHEIEIELAEPFAPLVATLSDRAGMIMSPQALDELGDDFAQAPSCVGPFALVERVPQTRIDVVADPHYYGADEVHLDSITYVIMPDHNIRAANLRSRDVHLTDTVSPQEFDALVDDATGEVNGLVLDSLGFQGLTLNIGNVDGTGQPPGEIDTVVAQEPAVREALSLAIDRDSLVDVVFNNWYVSTCTPMSPISTFADERATDCPEHDPDRAMELLEDAGVDIPVEIDLTVRNDQDSLRYAQALQASVEDAGFEFTIRPMEWTALLDAQDRGDFDAILVGWGGMIDPHNNLHNYFSTGAGNNYSGLSDPEIDEYLDEAARTVDHDERVELYGQAVERAGELNNIIVTYRLSNLGAAHESIAGVWFSPDGILRVSGAAFVDTEAAEEEIDIDELDLGDD</sequence>
<dbReference type="PANTHER" id="PTHR30290">
    <property type="entry name" value="PERIPLASMIC BINDING COMPONENT OF ABC TRANSPORTER"/>
    <property type="match status" value="1"/>
</dbReference>
<dbReference type="Proteomes" id="UP001500236">
    <property type="component" value="Unassembled WGS sequence"/>
</dbReference>
<evidence type="ECO:0000259" key="2">
    <source>
        <dbReference type="Pfam" id="PF00496"/>
    </source>
</evidence>
<dbReference type="InterPro" id="IPR000914">
    <property type="entry name" value="SBP_5_dom"/>
</dbReference>
<reference evidence="4" key="1">
    <citation type="journal article" date="2019" name="Int. J. Syst. Evol. Microbiol.">
        <title>The Global Catalogue of Microorganisms (GCM) 10K type strain sequencing project: providing services to taxonomists for standard genome sequencing and annotation.</title>
        <authorList>
            <consortium name="The Broad Institute Genomics Platform"/>
            <consortium name="The Broad Institute Genome Sequencing Center for Infectious Disease"/>
            <person name="Wu L."/>
            <person name="Ma J."/>
        </authorList>
    </citation>
    <scope>NUCLEOTIDE SEQUENCE [LARGE SCALE GENOMIC DNA]</scope>
    <source>
        <strain evidence="4">JCM 14309</strain>
    </source>
</reference>
<dbReference type="Gene3D" id="3.40.190.10">
    <property type="entry name" value="Periplasmic binding protein-like II"/>
    <property type="match status" value="1"/>
</dbReference>
<dbReference type="InterPro" id="IPR039424">
    <property type="entry name" value="SBP_5"/>
</dbReference>
<accession>A0ABP6M4A1</accession>
<dbReference type="PANTHER" id="PTHR30290:SF38">
    <property type="entry name" value="D,D-DIPEPTIDE-BINDING PERIPLASMIC PROTEIN DDPA-RELATED"/>
    <property type="match status" value="1"/>
</dbReference>
<gene>
    <name evidence="3" type="ORF">GCM10010529_29150</name>
</gene>
<evidence type="ECO:0000313" key="3">
    <source>
        <dbReference type="EMBL" id="GAA3075602.1"/>
    </source>
</evidence>